<dbReference type="InterPro" id="IPR046945">
    <property type="entry name" value="RHMD-like"/>
</dbReference>
<feature type="domain" description="Mandelate racemase/muconate lactonizing enzyme C-terminal" evidence="4">
    <location>
        <begin position="144"/>
        <end position="240"/>
    </location>
</feature>
<dbReference type="Gene3D" id="3.20.20.120">
    <property type="entry name" value="Enolase-like C-terminal domain"/>
    <property type="match status" value="1"/>
</dbReference>
<proteinExistence type="predicted"/>
<dbReference type="InterPro" id="IPR013342">
    <property type="entry name" value="Mandelate_racemase_C"/>
</dbReference>
<keyword evidence="6" id="KW-1185">Reference proteome</keyword>
<dbReference type="Gene3D" id="3.30.390.10">
    <property type="entry name" value="Enolase-like, N-terminal domain"/>
    <property type="match status" value="1"/>
</dbReference>
<dbReference type="GO" id="GO:0016052">
    <property type="term" value="P:carbohydrate catabolic process"/>
    <property type="evidence" value="ECO:0007669"/>
    <property type="project" value="TreeGrafter"/>
</dbReference>
<reference evidence="5 6" key="1">
    <citation type="submission" date="2020-04" db="EMBL/GenBank/DDBJ databases">
        <title>Ramlibacter sp. G-1-2-2 isolated from soil.</title>
        <authorList>
            <person name="Dahal R.H."/>
        </authorList>
    </citation>
    <scope>NUCLEOTIDE SEQUENCE [LARGE SCALE GENOMIC DNA]</scope>
    <source>
        <strain evidence="5 6">G-1-2-2</strain>
    </source>
</reference>
<comment type="caution">
    <text evidence="5">The sequence shown here is derived from an EMBL/GenBank/DDBJ whole genome shotgun (WGS) entry which is preliminary data.</text>
</comment>
<comment type="cofactor">
    <cofactor evidence="1">
        <name>Mg(2+)</name>
        <dbReference type="ChEBI" id="CHEBI:18420"/>
    </cofactor>
</comment>
<dbReference type="GO" id="GO:0000287">
    <property type="term" value="F:magnesium ion binding"/>
    <property type="evidence" value="ECO:0007669"/>
    <property type="project" value="TreeGrafter"/>
</dbReference>
<evidence type="ECO:0000313" key="6">
    <source>
        <dbReference type="Proteomes" id="UP000541185"/>
    </source>
</evidence>
<evidence type="ECO:0000256" key="3">
    <source>
        <dbReference type="ARBA" id="ARBA00022842"/>
    </source>
</evidence>
<dbReference type="Pfam" id="PF02746">
    <property type="entry name" value="MR_MLE_N"/>
    <property type="match status" value="1"/>
</dbReference>
<dbReference type="GO" id="GO:0016836">
    <property type="term" value="F:hydro-lyase activity"/>
    <property type="evidence" value="ECO:0007669"/>
    <property type="project" value="TreeGrafter"/>
</dbReference>
<keyword evidence="2" id="KW-0479">Metal-binding</keyword>
<keyword evidence="3" id="KW-0460">Magnesium</keyword>
<dbReference type="SUPFAM" id="SSF54826">
    <property type="entry name" value="Enolase N-terminal domain-like"/>
    <property type="match status" value="1"/>
</dbReference>
<evidence type="ECO:0000256" key="2">
    <source>
        <dbReference type="ARBA" id="ARBA00022723"/>
    </source>
</evidence>
<dbReference type="SUPFAM" id="SSF51604">
    <property type="entry name" value="Enolase C-terminal domain-like"/>
    <property type="match status" value="1"/>
</dbReference>
<dbReference type="SFLD" id="SFLDS00001">
    <property type="entry name" value="Enolase"/>
    <property type="match status" value="1"/>
</dbReference>
<dbReference type="InterPro" id="IPR036849">
    <property type="entry name" value="Enolase-like_C_sf"/>
</dbReference>
<dbReference type="InterPro" id="IPR029017">
    <property type="entry name" value="Enolase-like_N"/>
</dbReference>
<protein>
    <submittedName>
        <fullName evidence="5">Mandelate racemase</fullName>
    </submittedName>
</protein>
<dbReference type="PANTHER" id="PTHR13794">
    <property type="entry name" value="ENOLASE SUPERFAMILY, MANDELATE RACEMASE"/>
    <property type="match status" value="1"/>
</dbReference>
<dbReference type="InterPro" id="IPR013341">
    <property type="entry name" value="Mandelate_racemase_N_dom"/>
</dbReference>
<dbReference type="AlphaFoldDB" id="A0A848HCP2"/>
<dbReference type="InterPro" id="IPR029065">
    <property type="entry name" value="Enolase_C-like"/>
</dbReference>
<dbReference type="Pfam" id="PF13378">
    <property type="entry name" value="MR_MLE_C"/>
    <property type="match status" value="1"/>
</dbReference>
<evidence type="ECO:0000259" key="4">
    <source>
        <dbReference type="SMART" id="SM00922"/>
    </source>
</evidence>
<gene>
    <name evidence="5" type="ORF">HHL11_26065</name>
</gene>
<sequence>MKIKDVRLVSFRPPMPKGFQTPTLYGGQSIGAYVTDFLAVQINTDEGVSGEVVTAYGGLSLAHSIADRLRPLLIGKDPAYREAIWQDMWRRDRLLYTTQFAIGTVDVALWDCYAKSLNAPLYQLLGGVRDKVSVYASSMEHATTELFVEEALKYKELGYQGYKLHVWGDARRDIDLCIAVRKAVGDRFPLMIDVAGNYNHAQALEVGKVLEELKYHWYEEPLRDFDLHGYRMLADKLSIPIAGTEVVGGSIYSAPEYITTRAVDIVRADVSFKGGIGPVKKMANLAEAFGMNLEVHTNANTIIDAANLHVIASISNTEYFEQLVPEPLFTLCGVEKIHIDREGFAHVPKGPGIGARIDWDLVEKYKVCEI</sequence>
<accession>A0A848HCP2</accession>
<dbReference type="PANTHER" id="PTHR13794:SF58">
    <property type="entry name" value="MITOCHONDRIAL ENOLASE SUPERFAMILY MEMBER 1"/>
    <property type="match status" value="1"/>
</dbReference>
<dbReference type="SFLD" id="SFLDG00179">
    <property type="entry name" value="mandelate_racemase"/>
    <property type="match status" value="1"/>
</dbReference>
<dbReference type="RefSeq" id="WP_169421522.1">
    <property type="nucleotide sequence ID" value="NZ_JABBFX010000003.1"/>
</dbReference>
<evidence type="ECO:0000313" key="5">
    <source>
        <dbReference type="EMBL" id="NML47240.1"/>
    </source>
</evidence>
<dbReference type="SMART" id="SM00922">
    <property type="entry name" value="MR_MLE"/>
    <property type="match status" value="1"/>
</dbReference>
<dbReference type="EMBL" id="JABBFX010000003">
    <property type="protein sequence ID" value="NML47240.1"/>
    <property type="molecule type" value="Genomic_DNA"/>
</dbReference>
<organism evidence="5 6">
    <name type="scientific">Ramlibacter agri</name>
    <dbReference type="NCBI Taxonomy" id="2728837"/>
    <lineage>
        <taxon>Bacteria</taxon>
        <taxon>Pseudomonadati</taxon>
        <taxon>Pseudomonadota</taxon>
        <taxon>Betaproteobacteria</taxon>
        <taxon>Burkholderiales</taxon>
        <taxon>Comamonadaceae</taxon>
        <taxon>Ramlibacter</taxon>
    </lineage>
</organism>
<name>A0A848HCP2_9BURK</name>
<dbReference type="Proteomes" id="UP000541185">
    <property type="component" value="Unassembled WGS sequence"/>
</dbReference>
<evidence type="ECO:0000256" key="1">
    <source>
        <dbReference type="ARBA" id="ARBA00001946"/>
    </source>
</evidence>